<reference evidence="1" key="1">
    <citation type="journal article" date="2004" name="Nature">
        <title>Genome duplication in the teleost fish Tetraodon nigroviridis reveals the early vertebrate proto-karyotype.</title>
        <authorList>
            <person name="Jaillon O."/>
            <person name="Aury J.-M."/>
            <person name="Brunet F."/>
            <person name="Petit J.-L."/>
            <person name="Stange-Thomann N."/>
            <person name="Mauceli E."/>
            <person name="Bouneau L."/>
            <person name="Fischer C."/>
            <person name="Ozouf-Costaz C."/>
            <person name="Bernot A."/>
            <person name="Nicaud S."/>
            <person name="Jaffe D."/>
            <person name="Fisher S."/>
            <person name="Lutfalla G."/>
            <person name="Dossat C."/>
            <person name="Segurens B."/>
            <person name="Dasilva C."/>
            <person name="Salanoubat M."/>
            <person name="Levy M."/>
            <person name="Boudet N."/>
            <person name="Castellano S."/>
            <person name="Anthouard V."/>
            <person name="Jubin C."/>
            <person name="Castelli V."/>
            <person name="Katinka M."/>
            <person name="Vacherie B."/>
            <person name="Biemont C."/>
            <person name="Skalli Z."/>
            <person name="Cattolico L."/>
            <person name="Poulain J."/>
            <person name="De Berardinis V."/>
            <person name="Cruaud C."/>
            <person name="Duprat S."/>
            <person name="Brottier P."/>
            <person name="Coutanceau J.-P."/>
            <person name="Gouzy J."/>
            <person name="Parra G."/>
            <person name="Lardier G."/>
            <person name="Chapple C."/>
            <person name="McKernan K.J."/>
            <person name="McEwan P."/>
            <person name="Bosak S."/>
            <person name="Kellis M."/>
            <person name="Volff J.-N."/>
            <person name="Guigo R."/>
            <person name="Zody M.C."/>
            <person name="Mesirov J."/>
            <person name="Lindblad-Toh K."/>
            <person name="Birren B."/>
            <person name="Nusbaum C."/>
            <person name="Kahn D."/>
            <person name="Robinson-Rechavi M."/>
            <person name="Laudet V."/>
            <person name="Schachter V."/>
            <person name="Quetier F."/>
            <person name="Saurin W."/>
            <person name="Scarpelli C."/>
            <person name="Wincker P."/>
            <person name="Lander E.S."/>
            <person name="Weissenbach J."/>
            <person name="Roest Crollius H."/>
        </authorList>
    </citation>
    <scope>NUCLEOTIDE SEQUENCE [LARGE SCALE GENOMIC DNA]</scope>
</reference>
<dbReference type="KEGG" id="tng:GSTEN00017742G001"/>
<dbReference type="EMBL" id="CAAE01014581">
    <property type="protein sequence ID" value="CAF99605.1"/>
    <property type="molecule type" value="Genomic_DNA"/>
</dbReference>
<proteinExistence type="predicted"/>
<comment type="caution">
    <text evidence="1">The sequence shown here is derived from an EMBL/GenBank/DDBJ whole genome shotgun (WGS) entry which is preliminary data.</text>
</comment>
<organism evidence="1">
    <name type="scientific">Tetraodon nigroviridis</name>
    <name type="common">Spotted green pufferfish</name>
    <name type="synonym">Chelonodon nigroviridis</name>
    <dbReference type="NCBI Taxonomy" id="99883"/>
    <lineage>
        <taxon>Eukaryota</taxon>
        <taxon>Metazoa</taxon>
        <taxon>Chordata</taxon>
        <taxon>Craniata</taxon>
        <taxon>Vertebrata</taxon>
        <taxon>Euteleostomi</taxon>
        <taxon>Actinopterygii</taxon>
        <taxon>Neopterygii</taxon>
        <taxon>Teleostei</taxon>
        <taxon>Neoteleostei</taxon>
        <taxon>Acanthomorphata</taxon>
        <taxon>Eupercaria</taxon>
        <taxon>Tetraodontiformes</taxon>
        <taxon>Tetradontoidea</taxon>
        <taxon>Tetraodontidae</taxon>
        <taxon>Tetraodon</taxon>
    </lineage>
</organism>
<protein>
    <submittedName>
        <fullName evidence="1">(spotted green pufferfish) hypothetical protein</fullName>
    </submittedName>
</protein>
<evidence type="ECO:0000313" key="1">
    <source>
        <dbReference type="EMBL" id="CAF99605.1"/>
    </source>
</evidence>
<dbReference type="AlphaFoldDB" id="Q4SIC7"/>
<gene>
    <name evidence="1" type="ORF">GSTENG00017742001</name>
</gene>
<sequence>MAQDVLVSIALRTCEAQVSGYPHYFLSGLFSALTPLRTREVSNPACALCWLLLA</sequence>
<accession>Q4SIC7</accession>
<name>Q4SIC7_TETNG</name>
<reference evidence="1" key="2">
    <citation type="submission" date="2004-02" db="EMBL/GenBank/DDBJ databases">
        <authorList>
            <consortium name="Genoscope"/>
            <consortium name="Whitehead Institute Centre for Genome Research"/>
        </authorList>
    </citation>
    <scope>NUCLEOTIDE SEQUENCE</scope>
</reference>